<reference evidence="1 2" key="1">
    <citation type="submission" date="2024-01" db="EMBL/GenBank/DDBJ databases">
        <title>A draft genome for the cacao thread blight pathogen Marasmiellus scandens.</title>
        <authorList>
            <person name="Baruah I.K."/>
            <person name="Leung J."/>
            <person name="Bukari Y."/>
            <person name="Amoako-Attah I."/>
            <person name="Meinhardt L.W."/>
            <person name="Bailey B.A."/>
            <person name="Cohen S.P."/>
        </authorList>
    </citation>
    <scope>NUCLEOTIDE SEQUENCE [LARGE SCALE GENOMIC DNA]</scope>
    <source>
        <strain evidence="1 2">GH-19</strain>
    </source>
</reference>
<organism evidence="1 2">
    <name type="scientific">Marasmiellus scandens</name>
    <dbReference type="NCBI Taxonomy" id="2682957"/>
    <lineage>
        <taxon>Eukaryota</taxon>
        <taxon>Fungi</taxon>
        <taxon>Dikarya</taxon>
        <taxon>Basidiomycota</taxon>
        <taxon>Agaricomycotina</taxon>
        <taxon>Agaricomycetes</taxon>
        <taxon>Agaricomycetidae</taxon>
        <taxon>Agaricales</taxon>
        <taxon>Marasmiineae</taxon>
        <taxon>Omphalotaceae</taxon>
        <taxon>Marasmiellus</taxon>
    </lineage>
</organism>
<dbReference type="EMBL" id="JBANRG010000027">
    <property type="protein sequence ID" value="KAK7453222.1"/>
    <property type="molecule type" value="Genomic_DNA"/>
</dbReference>
<sequence>MELQDSPFYPFFNTNRATSRTETEQIHELLRLPEQELRNIDEDIYRLHDLLNELEHRREKALTYIHKHRQLLSPIRRLPPKILAEIFVRCLPSNHLPARNLAEAPLLLTLVCKQWREIALSTPRMWCALHIYVPYSRFNDVQFIEKRKAGIQQWLERSGSLPISLSVAHKHPTWTPIRDSDNPEAPLQVDPYSEESPLSSLMKCLVSFSPRWGELTLNVPIAASRLIASIPPERLVMLHRISVSVPFSYTDSHNLGASFTAFLDCLPQLNALYLREHSMPEIQSGFRWSRLTELSLLPHNNADTILRYNDAIRLLLQTDNLRVCKLMVRLSSTSEQLQVTLPSLYDLTLIFSAHEEPSTHLAHSLSAPSLINLAITSSWGYENMHSAHSFYNKILTKLLGESTGIQNLHVAVAMPIGSLVQCLQSSPQIKSLTIGSARPSRFQNRRAITFPGEDVDLVNSLSPTLNSEPPLCPQLRTLKFLSMRPIPAPTAFLNLIKARKAYAAVHPDARVLRTLEVLSPSSLQPSDHSAAITDEFTQLRNDGMSIYIAYRGWHKGRENHDDLPWEGLFDDETFNSESWKTGASSSPANARLVYI</sequence>
<comment type="caution">
    <text evidence="1">The sequence shown here is derived from an EMBL/GenBank/DDBJ whole genome shotgun (WGS) entry which is preliminary data.</text>
</comment>
<evidence type="ECO:0000313" key="1">
    <source>
        <dbReference type="EMBL" id="KAK7453222.1"/>
    </source>
</evidence>
<name>A0ABR1J7A2_9AGAR</name>
<accession>A0ABR1J7A2</accession>
<dbReference type="Gene3D" id="1.20.1280.50">
    <property type="match status" value="1"/>
</dbReference>
<gene>
    <name evidence="1" type="ORF">VKT23_011901</name>
</gene>
<protein>
    <recommendedName>
        <fullName evidence="3">F-box domain-containing protein</fullName>
    </recommendedName>
</protein>
<keyword evidence="2" id="KW-1185">Reference proteome</keyword>
<dbReference type="Proteomes" id="UP001498398">
    <property type="component" value="Unassembled WGS sequence"/>
</dbReference>
<evidence type="ECO:0008006" key="3">
    <source>
        <dbReference type="Google" id="ProtNLM"/>
    </source>
</evidence>
<proteinExistence type="predicted"/>
<evidence type="ECO:0000313" key="2">
    <source>
        <dbReference type="Proteomes" id="UP001498398"/>
    </source>
</evidence>